<dbReference type="PANTHER" id="PTHR15960:SF3">
    <property type="entry name" value="UBIQUITIN-ASSOCIATED PROTEIN 1-LIKE"/>
    <property type="match status" value="1"/>
</dbReference>
<feature type="compositionally biased region" description="Acidic residues" evidence="2">
    <location>
        <begin position="565"/>
        <end position="574"/>
    </location>
</feature>
<dbReference type="InterPro" id="IPR031974">
    <property type="entry name" value="PDCD7"/>
</dbReference>
<evidence type="ECO:0000256" key="2">
    <source>
        <dbReference type="SAM" id="MobiDB-lite"/>
    </source>
</evidence>
<sequence length="743" mass="80996">MALPPFFGQGRPGPPPPQPPPPAPFGCPPPPLPSPAFPPPLPQRPGPFPGTSAPFLQPPLALQPRASAEASRGGGGGGGAGAFYPVPPPPLPPPPPQCRPFPGTDAGERPRPPPPGPGPPWSSRWPEAPPPPADVLGDAALQRLRDRQWLEAVFGTPRRAGCPVLQRTHAGPSLGEVRARLRGALRLVRRLRGLSQALREAEADGAAWALLYSQVGPLRAELAERLQPLTQAAYVGEARRRLERVRRRRLRLRERAREREAEREAEAARAVEREQEIDRWRVKCVQEVEEKKREQELKAAADGVLSEVRKKQADTKRMVDILRALEKLRKLRKEAAARKGVCPPASADETFEHHLQRLRKLIKKRSELYEAEERALRVMLEGEQEEERKRELEKKQRKEKEKILLQKREIESKLFGDPDEFPLAHLLEPFRQYYLQAEHSLPALIQISPPQSCQPSPHSSDRMNALDGVPFKLPKGFVIGTEPLPGPELSVPPCGELLLGSMHDFSLERRALFWVEAAGEGPSPYQCGDPGTASAPPAWLLLVSPEYELAPATIRDQEAGHQERPEEEGEDEAEASSGCEEERGPRSLQPGSPASPGPGRRLCSLDVLRGVRSELAGARRRLSEGKLAARPRALLHGFRGRRALSLCPSPAPSPRSASPPGSAPQSPAAPASPPRPSTAGAIPQLRSHKPTVAVRILPVPPMPPLSSPGPQPRSPTPRAPVSSLDLLPPGPVQCCPPAALCLE</sequence>
<dbReference type="InterPro" id="IPR038870">
    <property type="entry name" value="UBAP1"/>
</dbReference>
<evidence type="ECO:0000259" key="3">
    <source>
        <dbReference type="PROSITE" id="PS51497"/>
    </source>
</evidence>
<dbReference type="Bgee" id="ENSMMUG00000006297">
    <property type="expression patterns" value="Expressed in ileum and 21 other cell types or tissues"/>
</dbReference>
<proteinExistence type="predicted"/>
<dbReference type="AlphaFoldDB" id="A0A1D5QRM6"/>
<reference evidence="4" key="4">
    <citation type="submission" date="2025-09" db="UniProtKB">
        <authorList>
            <consortium name="Ensembl"/>
        </authorList>
    </citation>
    <scope>IDENTIFICATION</scope>
    <source>
        <strain evidence="4">17573</strain>
    </source>
</reference>
<dbReference type="Proteomes" id="UP000006718">
    <property type="component" value="Chromosome 7"/>
</dbReference>
<name>A0A1D5QRM6_MACMU</name>
<feature type="region of interest" description="Disordered" evidence="2">
    <location>
        <begin position="1"/>
        <end position="136"/>
    </location>
</feature>
<dbReference type="PANTHER" id="PTHR15960">
    <property type="entry name" value="LD44032P"/>
    <property type="match status" value="1"/>
</dbReference>
<reference evidence="4" key="3">
    <citation type="submission" date="2025-08" db="UniProtKB">
        <authorList>
            <consortium name="Ensembl"/>
        </authorList>
    </citation>
    <scope>IDENTIFICATION</scope>
    <source>
        <strain evidence="4">17573</strain>
    </source>
</reference>
<feature type="compositionally biased region" description="Low complexity" evidence="2">
    <location>
        <begin position="654"/>
        <end position="669"/>
    </location>
</feature>
<dbReference type="Pfam" id="PF16021">
    <property type="entry name" value="PDCD7"/>
    <property type="match status" value="1"/>
</dbReference>
<reference evidence="4" key="2">
    <citation type="submission" date="2019-01" db="EMBL/GenBank/DDBJ databases">
        <authorList>
            <person name="Graves T."/>
            <person name="Eichler E.E."/>
            <person name="Wilson R.K."/>
        </authorList>
    </citation>
    <scope>NUCLEOTIDE SEQUENCE [LARGE SCALE GENOMIC DNA]</scope>
    <source>
        <strain evidence="4">17573</strain>
    </source>
</reference>
<feature type="coiled-coil region" evidence="1">
    <location>
        <begin position="355"/>
        <end position="409"/>
    </location>
</feature>
<organism evidence="4 5">
    <name type="scientific">Macaca mulatta</name>
    <name type="common">Rhesus macaque</name>
    <dbReference type="NCBI Taxonomy" id="9544"/>
    <lineage>
        <taxon>Eukaryota</taxon>
        <taxon>Metazoa</taxon>
        <taxon>Chordata</taxon>
        <taxon>Craniata</taxon>
        <taxon>Vertebrata</taxon>
        <taxon>Euteleostomi</taxon>
        <taxon>Mammalia</taxon>
        <taxon>Eutheria</taxon>
        <taxon>Euarchontoglires</taxon>
        <taxon>Primates</taxon>
        <taxon>Haplorrhini</taxon>
        <taxon>Catarrhini</taxon>
        <taxon>Cercopithecidae</taxon>
        <taxon>Cercopithecinae</taxon>
        <taxon>Macaca</taxon>
    </lineage>
</organism>
<dbReference type="GeneTree" id="ENSGT00390000017392"/>
<feature type="region of interest" description="Disordered" evidence="2">
    <location>
        <begin position="645"/>
        <end position="731"/>
    </location>
</feature>
<feature type="compositionally biased region" description="Pro residues" evidence="2">
    <location>
        <begin position="698"/>
        <end position="718"/>
    </location>
</feature>
<feature type="coiled-coil region" evidence="1">
    <location>
        <begin position="235"/>
        <end position="273"/>
    </location>
</feature>
<feature type="compositionally biased region" description="Gly residues" evidence="2">
    <location>
        <begin position="72"/>
        <end position="81"/>
    </location>
</feature>
<feature type="domain" description="UMA" evidence="3">
    <location>
        <begin position="466"/>
        <end position="512"/>
    </location>
</feature>
<evidence type="ECO:0000313" key="4">
    <source>
        <dbReference type="Ensembl" id="ENSMMUP00000050704.2"/>
    </source>
</evidence>
<feature type="region of interest" description="Disordered" evidence="2">
    <location>
        <begin position="557"/>
        <end position="601"/>
    </location>
</feature>
<keyword evidence="5" id="KW-1185">Reference proteome</keyword>
<feature type="compositionally biased region" description="Pro residues" evidence="2">
    <location>
        <begin position="85"/>
        <end position="99"/>
    </location>
</feature>
<dbReference type="Ensembl" id="ENSMMUT00000055155.2">
    <property type="protein sequence ID" value="ENSMMUP00000050704.2"/>
    <property type="gene ID" value="ENSMMUG00000006297.4"/>
</dbReference>
<dbReference type="STRING" id="9544.ENSMMUP00000050704"/>
<dbReference type="FunCoup" id="A0A1D5QRM6">
    <property type="interactions" value="1768"/>
</dbReference>
<keyword evidence="1" id="KW-0175">Coiled coil</keyword>
<dbReference type="PROSITE" id="PS51497">
    <property type="entry name" value="UMA"/>
    <property type="match status" value="1"/>
</dbReference>
<evidence type="ECO:0000256" key="1">
    <source>
        <dbReference type="SAM" id="Coils"/>
    </source>
</evidence>
<feature type="compositionally biased region" description="Pro residues" evidence="2">
    <location>
        <begin position="12"/>
        <end position="48"/>
    </location>
</feature>
<dbReference type="GO" id="GO:0043162">
    <property type="term" value="P:ubiquitin-dependent protein catabolic process via the multivesicular body sorting pathway"/>
    <property type="evidence" value="ECO:0000318"/>
    <property type="project" value="GO_Central"/>
</dbReference>
<dbReference type="ExpressionAtlas" id="A0A1D5QRM6">
    <property type="expression patterns" value="baseline"/>
</dbReference>
<gene>
    <name evidence="4" type="primary">PDCD7</name>
</gene>
<dbReference type="InParanoid" id="A0A1D5QRM6"/>
<dbReference type="InterPro" id="IPR023340">
    <property type="entry name" value="UMA"/>
</dbReference>
<protein>
    <submittedName>
        <fullName evidence="4">Programmed cell death 7</fullName>
    </submittedName>
</protein>
<dbReference type="VEuPathDB" id="HostDB:ENSMMUG00000006297"/>
<reference evidence="5" key="1">
    <citation type="journal article" date="2007" name="Science">
        <title>Evolutionary and biomedical insights from the rhesus macaque genome.</title>
        <authorList>
            <person name="Gibbs R.A."/>
            <person name="Rogers J."/>
            <person name="Katze M.G."/>
            <person name="Bumgarner R."/>
            <person name="Weinstock G.M."/>
            <person name="Mardis E.R."/>
            <person name="Remington K.A."/>
            <person name="Strausberg R.L."/>
            <person name="Venter J.C."/>
            <person name="Wilson R.K."/>
            <person name="Batzer M.A."/>
            <person name="Bustamante C.D."/>
            <person name="Eichler E.E."/>
            <person name="Hahn M.W."/>
            <person name="Hardison R.C."/>
            <person name="Makova K.D."/>
            <person name="Miller W."/>
            <person name="Milosavljevic A."/>
            <person name="Palermo R.E."/>
            <person name="Siepel A."/>
            <person name="Sikela J.M."/>
            <person name="Attaway T."/>
            <person name="Bell S."/>
            <person name="Bernard K.E."/>
            <person name="Buhay C.J."/>
            <person name="Chandrabose M.N."/>
            <person name="Dao M."/>
            <person name="Davis C."/>
            <person name="Delehaunty K.D."/>
            <person name="Ding Y."/>
            <person name="Dinh H.H."/>
            <person name="Dugan-Rocha S."/>
            <person name="Fulton L.A."/>
            <person name="Gabisi R.A."/>
            <person name="Garner T.T."/>
            <person name="Godfrey J."/>
            <person name="Hawes A.C."/>
            <person name="Hernandez J."/>
            <person name="Hines S."/>
            <person name="Holder M."/>
            <person name="Hume J."/>
            <person name="Jhangiani S.N."/>
            <person name="Joshi V."/>
            <person name="Khan Z.M."/>
            <person name="Kirkness E.F."/>
            <person name="Cree A."/>
            <person name="Fowler R.G."/>
            <person name="Lee S."/>
            <person name="Lewis L.R."/>
            <person name="Li Z."/>
            <person name="Liu Y.-S."/>
            <person name="Moore S.M."/>
            <person name="Muzny D."/>
            <person name="Nazareth L.V."/>
            <person name="Ngo D.N."/>
            <person name="Okwuonu G.O."/>
            <person name="Pai G."/>
            <person name="Parker D."/>
            <person name="Paul H.A."/>
            <person name="Pfannkoch C."/>
            <person name="Pohl C.S."/>
            <person name="Rogers Y.-H.C."/>
            <person name="Ruiz S.J."/>
            <person name="Sabo A."/>
            <person name="Santibanez J."/>
            <person name="Schneider B.W."/>
            <person name="Smith S.M."/>
            <person name="Sodergren E."/>
            <person name="Svatek A.F."/>
            <person name="Utterback T.R."/>
            <person name="Vattathil S."/>
            <person name="Warren W."/>
            <person name="White C.S."/>
            <person name="Chinwalla A.T."/>
            <person name="Feng Y."/>
            <person name="Halpern A.L."/>
            <person name="Hillier L.W."/>
            <person name="Huang X."/>
            <person name="Minx P."/>
            <person name="Nelson J.O."/>
            <person name="Pepin K.H."/>
            <person name="Qin X."/>
            <person name="Sutton G.G."/>
            <person name="Venter E."/>
            <person name="Walenz B.P."/>
            <person name="Wallis J.W."/>
            <person name="Worley K.C."/>
            <person name="Yang S.-P."/>
            <person name="Jones S.M."/>
            <person name="Marra M.A."/>
            <person name="Rocchi M."/>
            <person name="Schein J.E."/>
            <person name="Baertsch R."/>
            <person name="Clarke L."/>
            <person name="Csuros M."/>
            <person name="Glasscock J."/>
            <person name="Harris R.A."/>
            <person name="Havlak P."/>
            <person name="Jackson A.R."/>
            <person name="Jiang H."/>
            <person name="Liu Y."/>
            <person name="Messina D.N."/>
            <person name="Shen Y."/>
            <person name="Song H.X.-Z."/>
            <person name="Wylie T."/>
            <person name="Zhang L."/>
            <person name="Birney E."/>
            <person name="Han K."/>
            <person name="Konkel M.K."/>
            <person name="Lee J."/>
            <person name="Smit A.F.A."/>
            <person name="Ullmer B."/>
            <person name="Wang H."/>
            <person name="Xing J."/>
            <person name="Burhans R."/>
            <person name="Cheng Z."/>
            <person name="Karro J.E."/>
            <person name="Ma J."/>
            <person name="Raney B."/>
            <person name="She X."/>
            <person name="Cox M.J."/>
            <person name="Demuth J.P."/>
            <person name="Dumas L.J."/>
            <person name="Han S.-G."/>
            <person name="Hopkins J."/>
            <person name="Karimpour-Fard A."/>
            <person name="Kim Y.H."/>
            <person name="Pollack J.R."/>
            <person name="Vinar T."/>
            <person name="Addo-Quaye C."/>
            <person name="Degenhardt J."/>
            <person name="Denby A."/>
            <person name="Hubisz M.J."/>
            <person name="Indap A."/>
            <person name="Kosiol C."/>
            <person name="Lahn B.T."/>
            <person name="Lawson H.A."/>
            <person name="Marklein A."/>
            <person name="Nielsen R."/>
            <person name="Vallender E.J."/>
            <person name="Clark A.G."/>
            <person name="Ferguson B."/>
            <person name="Hernandez R.D."/>
            <person name="Hirani K."/>
            <person name="Kehrer-Sawatzki H."/>
            <person name="Kolb J."/>
            <person name="Patil S."/>
            <person name="Pu L.-L."/>
            <person name="Ren Y."/>
            <person name="Smith D.G."/>
            <person name="Wheeler D.A."/>
            <person name="Schenck I."/>
            <person name="Ball E.V."/>
            <person name="Chen R."/>
            <person name="Cooper D.N."/>
            <person name="Giardine B."/>
            <person name="Hsu F."/>
            <person name="Kent W.J."/>
            <person name="Lesk A."/>
            <person name="Nelson D.L."/>
            <person name="O'brien W.E."/>
            <person name="Pruefer K."/>
            <person name="Stenson P.D."/>
            <person name="Wallace J.C."/>
            <person name="Ke H."/>
            <person name="Liu X.-M."/>
            <person name="Wang P."/>
            <person name="Xiang A.P."/>
            <person name="Yang F."/>
            <person name="Barber G.P."/>
            <person name="Haussler D."/>
            <person name="Karolchik D."/>
            <person name="Kern A.D."/>
            <person name="Kuhn R.M."/>
            <person name="Smith K.E."/>
            <person name="Zwieg A.S."/>
        </authorList>
    </citation>
    <scope>NUCLEOTIDE SEQUENCE [LARGE SCALE GENOMIC DNA]</scope>
    <source>
        <strain evidence="5">17573</strain>
    </source>
</reference>
<dbReference type="GO" id="GO:0043130">
    <property type="term" value="F:ubiquitin binding"/>
    <property type="evidence" value="ECO:0000318"/>
    <property type="project" value="GO_Central"/>
</dbReference>
<feature type="compositionally biased region" description="Low complexity" evidence="2">
    <location>
        <begin position="590"/>
        <end position="599"/>
    </location>
</feature>
<accession>A0A1D5QRM6</accession>
<evidence type="ECO:0000313" key="5">
    <source>
        <dbReference type="Proteomes" id="UP000006718"/>
    </source>
</evidence>
<dbReference type="SMR" id="A0A1D5QRM6"/>
<dbReference type="GO" id="GO:0000813">
    <property type="term" value="C:ESCRT I complex"/>
    <property type="evidence" value="ECO:0000318"/>
    <property type="project" value="GO_Central"/>
</dbReference>
<dbReference type="OMA" id="PMHRYLS"/>
<feature type="compositionally biased region" description="Low complexity" evidence="2">
    <location>
        <begin position="49"/>
        <end position="68"/>
    </location>
</feature>